<protein>
    <submittedName>
        <fullName evidence="2">Uncharacterized protein</fullName>
    </submittedName>
</protein>
<dbReference type="EMBL" id="FLQX01000111">
    <property type="protein sequence ID" value="SBT06749.1"/>
    <property type="molecule type" value="Genomic_DNA"/>
</dbReference>
<feature type="region of interest" description="Disordered" evidence="1">
    <location>
        <begin position="32"/>
        <end position="55"/>
    </location>
</feature>
<evidence type="ECO:0000313" key="3">
    <source>
        <dbReference type="Proteomes" id="UP000199169"/>
    </source>
</evidence>
<dbReference type="AlphaFoldDB" id="A0A1A8XNK9"/>
<sequence>MFVGLIGYSVTVLMLAWSTQLTGQGTRVTLPDVSPNVSPMELESKKANPKIDLSA</sequence>
<name>A0A1A8XNK9_9PROT</name>
<reference evidence="2 3" key="1">
    <citation type="submission" date="2016-06" db="EMBL/GenBank/DDBJ databases">
        <authorList>
            <person name="Kjaerup R.B."/>
            <person name="Dalgaard T.S."/>
            <person name="Juul-Madsen H.R."/>
        </authorList>
    </citation>
    <scope>NUCLEOTIDE SEQUENCE [LARGE SCALE GENOMIC DNA]</scope>
    <source>
        <strain evidence="2">3</strain>
    </source>
</reference>
<evidence type="ECO:0000256" key="1">
    <source>
        <dbReference type="SAM" id="MobiDB-lite"/>
    </source>
</evidence>
<evidence type="ECO:0000313" key="2">
    <source>
        <dbReference type="EMBL" id="SBT06749.1"/>
    </source>
</evidence>
<organism evidence="2 3">
    <name type="scientific">Candidatus Accumulibacter aalborgensis</name>
    <dbReference type="NCBI Taxonomy" id="1860102"/>
    <lineage>
        <taxon>Bacteria</taxon>
        <taxon>Pseudomonadati</taxon>
        <taxon>Pseudomonadota</taxon>
        <taxon>Betaproteobacteria</taxon>
        <taxon>Candidatus Accumulibacter</taxon>
    </lineage>
</organism>
<accession>A0A1A8XNK9</accession>
<gene>
    <name evidence="2" type="ORF">ACCAA_350122</name>
</gene>
<dbReference type="Proteomes" id="UP000199169">
    <property type="component" value="Unassembled WGS sequence"/>
</dbReference>
<keyword evidence="3" id="KW-1185">Reference proteome</keyword>
<proteinExistence type="predicted"/>